<evidence type="ECO:0000256" key="1">
    <source>
        <dbReference type="SAM" id="SignalP"/>
    </source>
</evidence>
<evidence type="ECO:0000313" key="4">
    <source>
        <dbReference type="Proteomes" id="UP000006201"/>
    </source>
</evidence>
<feature type="chain" id="PRO_5002667359" evidence="1">
    <location>
        <begin position="27"/>
        <end position="520"/>
    </location>
</feature>
<proteinExistence type="predicted"/>
<keyword evidence="1" id="KW-0732">Signal</keyword>
<dbReference type="Proteomes" id="UP000006201">
    <property type="component" value="Unassembled WGS sequence"/>
</dbReference>
<dbReference type="PANTHER" id="PTHR42678:SF34">
    <property type="entry name" value="OS04G0183300 PROTEIN"/>
    <property type="match status" value="1"/>
</dbReference>
<organism evidence="3 4">
    <name type="scientific">Pseudoalteromonas tunicata D2</name>
    <dbReference type="NCBI Taxonomy" id="87626"/>
    <lineage>
        <taxon>Bacteria</taxon>
        <taxon>Pseudomonadati</taxon>
        <taxon>Pseudomonadota</taxon>
        <taxon>Gammaproteobacteria</taxon>
        <taxon>Alteromonadales</taxon>
        <taxon>Pseudoalteromonadaceae</taxon>
        <taxon>Pseudoalteromonas</taxon>
    </lineage>
</organism>
<dbReference type="HOGENOM" id="CLU_009600_14_1_6"/>
<keyword evidence="3" id="KW-0378">Hydrolase</keyword>
<dbReference type="NCBIfam" id="NF006006">
    <property type="entry name" value="PRK08137.1"/>
    <property type="match status" value="1"/>
</dbReference>
<dbReference type="InterPro" id="IPR023631">
    <property type="entry name" value="Amidase_dom"/>
</dbReference>
<reference evidence="3 4" key="1">
    <citation type="submission" date="2006-02" db="EMBL/GenBank/DDBJ databases">
        <authorList>
            <person name="Moran M.A."/>
            <person name="Kjelleberg S."/>
            <person name="Egan S."/>
            <person name="Saunders N."/>
            <person name="Thomas T."/>
            <person name="Ferriera S."/>
            <person name="Johnson J."/>
            <person name="Kravitz S."/>
            <person name="Halpern A."/>
            <person name="Remington K."/>
            <person name="Beeson K."/>
            <person name="Tran B."/>
            <person name="Rogers Y.-H."/>
            <person name="Friedman R."/>
            <person name="Venter J.C."/>
        </authorList>
    </citation>
    <scope>NUCLEOTIDE SEQUENCE [LARGE SCALE GENOMIC DNA]</scope>
    <source>
        <strain evidence="3 4">D2</strain>
    </source>
</reference>
<dbReference type="EMBL" id="AAOH01000005">
    <property type="protein sequence ID" value="EAR27899.1"/>
    <property type="molecule type" value="Genomic_DNA"/>
</dbReference>
<dbReference type="STRING" id="87626.PTD2_18795"/>
<feature type="domain" description="Amidase" evidence="2">
    <location>
        <begin position="55"/>
        <end position="496"/>
    </location>
</feature>
<evidence type="ECO:0000313" key="3">
    <source>
        <dbReference type="EMBL" id="EAR27899.1"/>
    </source>
</evidence>
<feature type="signal peptide" evidence="1">
    <location>
        <begin position="1"/>
        <end position="26"/>
    </location>
</feature>
<protein>
    <submittedName>
        <fullName evidence="3">Amidase</fullName>
        <ecNumber evidence="3">3.5.1.4</ecNumber>
    </submittedName>
</protein>
<dbReference type="Pfam" id="PF01425">
    <property type="entry name" value="Amidase"/>
    <property type="match status" value="1"/>
</dbReference>
<dbReference type="SUPFAM" id="SSF75304">
    <property type="entry name" value="Amidase signature (AS) enzymes"/>
    <property type="match status" value="1"/>
</dbReference>
<sequence length="520" mass="55870">MHKHGHTFYKAPIALGVLFSSFYLHSADFNEKSISQLHALVEGNQASYQEINQFYLDAIAKNNKQGFNLNAVISINPHTLEQAKQKDLLRNQGQVVGPLFGMPIIVKDNINTLDGMATTAGALALANNYSQNDAFLVEKLKQAGAIIIGKANLSEWANFRSSISSSGWSDVGGQAKNPYVLNRTPCGSSSGSAVAVAANFAVAAIGTETDGSITCPASHTSLVGIKPSVGLISRSGVVPLSASQDSPGPMTRTVADAALLLTVLAQPDPKEATFATHPGYIDYRQFLKQDGLKGKRIGIARNISDFNAVSTAAFNQALSVLKAQGAIIIDNLELPDQEALSQAEFDVLLYDFKHDLNQYLAQTPKEVSVKTLEQLIQFNQSNTDLTRFNQALLTMANEKTDLTSPNYQQAQTLIELKGRKNGIDALMQAHQLDAIAAPTNSPAWVIDTINGDHFAGASSAPSAIAGYPLVTVPMSYHHELPLGISFFGTRLSEGKLIEIAYGFEQANPIRQAAKFIPSID</sequence>
<dbReference type="EC" id="3.5.1.4" evidence="3"/>
<gene>
    <name evidence="3" type="ORF">PTD2_18795</name>
</gene>
<evidence type="ECO:0000259" key="2">
    <source>
        <dbReference type="Pfam" id="PF01425"/>
    </source>
</evidence>
<dbReference type="RefSeq" id="WP_009839731.1">
    <property type="nucleotide sequence ID" value="NZ_CH959301.1"/>
</dbReference>
<keyword evidence="4" id="KW-1185">Reference proteome</keyword>
<dbReference type="AlphaFoldDB" id="A4CC12"/>
<dbReference type="Gene3D" id="3.90.1300.10">
    <property type="entry name" value="Amidase signature (AS) domain"/>
    <property type="match status" value="1"/>
</dbReference>
<dbReference type="OrthoDB" id="9811471at2"/>
<accession>A4CC12</accession>
<dbReference type="GO" id="GO:0004040">
    <property type="term" value="F:amidase activity"/>
    <property type="evidence" value="ECO:0007669"/>
    <property type="project" value="UniProtKB-EC"/>
</dbReference>
<dbReference type="eggNOG" id="COG0154">
    <property type="taxonomic scope" value="Bacteria"/>
</dbReference>
<dbReference type="InterPro" id="IPR036928">
    <property type="entry name" value="AS_sf"/>
</dbReference>
<dbReference type="PANTHER" id="PTHR42678">
    <property type="entry name" value="AMIDASE"/>
    <property type="match status" value="1"/>
</dbReference>
<comment type="caution">
    <text evidence="3">The sequence shown here is derived from an EMBL/GenBank/DDBJ whole genome shotgun (WGS) entry which is preliminary data.</text>
</comment>
<name>A4CC12_9GAMM</name>